<dbReference type="RefSeq" id="WP_320684625.1">
    <property type="nucleotide sequence ID" value="NZ_JAXBLV010000001.1"/>
</dbReference>
<reference evidence="2" key="1">
    <citation type="journal article" date="2023" name="Mar. Drugs">
        <title>Gemmata algarum, a Novel Planctomycete Isolated from an Algal Mat, Displays Antimicrobial Activity.</title>
        <authorList>
            <person name="Kumar G."/>
            <person name="Kallscheuer N."/>
            <person name="Kashif M."/>
            <person name="Ahamad S."/>
            <person name="Jagadeeshwari U."/>
            <person name="Pannikurungottu S."/>
            <person name="Haufschild T."/>
            <person name="Kabuu M."/>
            <person name="Sasikala C."/>
            <person name="Jogler C."/>
            <person name="Ramana C."/>
        </authorList>
    </citation>
    <scope>NUCLEOTIDE SEQUENCE [LARGE SCALE GENOMIC DNA]</scope>
    <source>
        <strain evidence="2">JC673</strain>
    </source>
</reference>
<dbReference type="Proteomes" id="UP001272242">
    <property type="component" value="Unassembled WGS sequence"/>
</dbReference>
<protein>
    <submittedName>
        <fullName evidence="1">Uncharacterized protein</fullName>
    </submittedName>
</protein>
<proteinExistence type="predicted"/>
<gene>
    <name evidence="1" type="ORF">R5W23_000095</name>
</gene>
<name>A0ABU5EQE7_9BACT</name>
<comment type="caution">
    <text evidence="1">The sequence shown here is derived from an EMBL/GenBank/DDBJ whole genome shotgun (WGS) entry which is preliminary data.</text>
</comment>
<dbReference type="EMBL" id="JAXBLV010000001">
    <property type="protein sequence ID" value="MDY3557568.1"/>
    <property type="molecule type" value="Genomic_DNA"/>
</dbReference>
<evidence type="ECO:0000313" key="1">
    <source>
        <dbReference type="EMBL" id="MDY3557568.1"/>
    </source>
</evidence>
<keyword evidence="2" id="KW-1185">Reference proteome</keyword>
<evidence type="ECO:0000313" key="2">
    <source>
        <dbReference type="Proteomes" id="UP001272242"/>
    </source>
</evidence>
<organism evidence="1 2">
    <name type="scientific">Gemmata algarum</name>
    <dbReference type="NCBI Taxonomy" id="2975278"/>
    <lineage>
        <taxon>Bacteria</taxon>
        <taxon>Pseudomonadati</taxon>
        <taxon>Planctomycetota</taxon>
        <taxon>Planctomycetia</taxon>
        <taxon>Gemmatales</taxon>
        <taxon>Gemmataceae</taxon>
        <taxon>Gemmata</taxon>
    </lineage>
</organism>
<accession>A0ABU5EQE7</accession>
<sequence>MKYLMDAHSGTLVDEFGPDQLREVRKAMVEAGLLRKTINGYQTSIVQMFGWGVSRRFVPAGIWYELKAVGRLVKGKTVAKDNPKKTAAPWKDVEAVFPHLHQNEECRRFWRHWCGFTGGSVADRKTS</sequence>